<dbReference type="PANTHER" id="PTHR38034:SF1">
    <property type="entry name" value="INNER MEMBRANE PROTEIN YPJD"/>
    <property type="match status" value="1"/>
</dbReference>
<keyword evidence="1" id="KW-0472">Membrane</keyword>
<gene>
    <name evidence="3" type="ORF">AOT14_12420</name>
</gene>
<feature type="domain" description="Cytochrome c assembly protein" evidence="2">
    <location>
        <begin position="41"/>
        <end position="257"/>
    </location>
</feature>
<evidence type="ECO:0000259" key="2">
    <source>
        <dbReference type="Pfam" id="PF01578"/>
    </source>
</evidence>
<feature type="transmembrane region" description="Helical" evidence="1">
    <location>
        <begin position="235"/>
        <end position="260"/>
    </location>
</feature>
<feature type="transmembrane region" description="Helical" evidence="1">
    <location>
        <begin position="87"/>
        <end position="108"/>
    </location>
</feature>
<dbReference type="Pfam" id="PF01578">
    <property type="entry name" value="Cytochrom_C_asm"/>
    <property type="match status" value="1"/>
</dbReference>
<dbReference type="InterPro" id="IPR002541">
    <property type="entry name" value="Cyt_c_assembly"/>
</dbReference>
<reference evidence="3 4" key="1">
    <citation type="journal article" date="2015" name="Genome Announc.">
        <title>Complete Genome Sequencing of Stenotrophomonas acidaminiphila ZAC14D2_NAIMI4_2, a Multidrug-Resistant Strain Isolated from Sediments of a Polluted River in Mexico, Uncovers New Antibiotic Resistance Genes and a Novel Class-II Lasso Peptide Biosynthesis Gene Cluster.</title>
        <authorList>
            <person name="Vinuesa P."/>
            <person name="Ochoa-Sanchez L.E."/>
        </authorList>
    </citation>
    <scope>NUCLEOTIDE SEQUENCE [LARGE SCALE GENOMIC DNA]</scope>
    <source>
        <strain evidence="3 4">ZAC14D2_NAIMI4_2</strain>
    </source>
</reference>
<dbReference type="GO" id="GO:0005886">
    <property type="term" value="C:plasma membrane"/>
    <property type="evidence" value="ECO:0007669"/>
    <property type="project" value="TreeGrafter"/>
</dbReference>
<dbReference type="GO" id="GO:0020037">
    <property type="term" value="F:heme binding"/>
    <property type="evidence" value="ECO:0007669"/>
    <property type="project" value="InterPro"/>
</dbReference>
<protein>
    <submittedName>
        <fullName evidence="3">Transmembrane protein</fullName>
    </submittedName>
</protein>
<evidence type="ECO:0000313" key="4">
    <source>
        <dbReference type="Proteomes" id="UP000061010"/>
    </source>
</evidence>
<proteinExistence type="predicted"/>
<dbReference type="InterPro" id="IPR052372">
    <property type="entry name" value="YpjD/HemX"/>
</dbReference>
<keyword evidence="1 3" id="KW-0812">Transmembrane</keyword>
<organism evidence="3 4">
    <name type="scientific">Stenotrophomonas acidaminiphila</name>
    <dbReference type="NCBI Taxonomy" id="128780"/>
    <lineage>
        <taxon>Bacteria</taxon>
        <taxon>Pseudomonadati</taxon>
        <taxon>Pseudomonadota</taxon>
        <taxon>Gammaproteobacteria</taxon>
        <taxon>Lysobacterales</taxon>
        <taxon>Lysobacteraceae</taxon>
        <taxon>Stenotrophomonas</taxon>
    </lineage>
</organism>
<keyword evidence="1" id="KW-1133">Transmembrane helix</keyword>
<evidence type="ECO:0000256" key="1">
    <source>
        <dbReference type="SAM" id="Phobius"/>
    </source>
</evidence>
<accession>A0A0S1AXV6</accession>
<dbReference type="PANTHER" id="PTHR38034">
    <property type="entry name" value="INNER MEMBRANE PROTEIN YPJD"/>
    <property type="match status" value="1"/>
</dbReference>
<feature type="transmembrane region" description="Helical" evidence="1">
    <location>
        <begin position="120"/>
        <end position="146"/>
    </location>
</feature>
<name>A0A0S1AXV6_9GAMM</name>
<dbReference type="PATRIC" id="fig|128780.6.peg.1248"/>
<evidence type="ECO:0000313" key="3">
    <source>
        <dbReference type="EMBL" id="ALJ27646.1"/>
    </source>
</evidence>
<dbReference type="GO" id="GO:0017004">
    <property type="term" value="P:cytochrome complex assembly"/>
    <property type="evidence" value="ECO:0007669"/>
    <property type="project" value="InterPro"/>
</dbReference>
<dbReference type="OrthoDB" id="9780793at2"/>
<keyword evidence="4" id="KW-1185">Reference proteome</keyword>
<dbReference type="AlphaFoldDB" id="A0A0S1AXV6"/>
<feature type="transmembrane region" description="Helical" evidence="1">
    <location>
        <begin position="63"/>
        <end position="81"/>
    </location>
</feature>
<feature type="transmembrane region" description="Helical" evidence="1">
    <location>
        <begin position="207"/>
        <end position="223"/>
    </location>
</feature>
<dbReference type="EMBL" id="CP012900">
    <property type="protein sequence ID" value="ALJ27646.1"/>
    <property type="molecule type" value="Genomic_DNA"/>
</dbReference>
<sequence>MTIVLIATALYLLSTGLLVHGLAAERGAGSRTWLWPAAAAVVLHGSYHLLVAMRTSGGPDMHFFAALSLVALGMAALTTVVGARGRMAALGVLVFPMAALLLLAYHGYGHEPSKALGWRLATHAWLALLAYATLSIAALLAIMLWLQERALRRRDFRPWLRALPPLTDLEALLFRTITVGFCLLTLTLVTGVLFVDDLLAQKLVHKTVLSVLSWLVFGTLMIGRRRHGWRGVKAVHWTLSAMVLLLLAFFGSQFVIELVFGHPR</sequence>
<dbReference type="Proteomes" id="UP000061010">
    <property type="component" value="Chromosome"/>
</dbReference>
<dbReference type="KEGG" id="sacz:AOT14_12420"/>
<feature type="transmembrane region" description="Helical" evidence="1">
    <location>
        <begin position="172"/>
        <end position="195"/>
    </location>
</feature>